<comment type="caution">
    <text evidence="2">The sequence shown here is derived from an EMBL/GenBank/DDBJ whole genome shotgun (WGS) entry which is preliminary data.</text>
</comment>
<dbReference type="RefSeq" id="WP_205188413.1">
    <property type="nucleotide sequence ID" value="NZ_JAFBFC010000006.1"/>
</dbReference>
<dbReference type="InterPro" id="IPR051531">
    <property type="entry name" value="N-acetyltransferase"/>
</dbReference>
<dbReference type="Pfam" id="PF13302">
    <property type="entry name" value="Acetyltransf_3"/>
    <property type="match status" value="1"/>
</dbReference>
<sequence>MLKKRDLHDCQGLYDLMVHPDVFPFVRHKANSYEEFLFVTKQTIEAEDHGEIISRTILDEWGNPIGTINLFDVQDNAGFLGTWLGKPYHGKGYNKIAKEVFFNELFYELGIERIFMRIRKVNVRSMKAAEKLPYVTLANETRKSLYEEINQSGDVYNLYEISKDLYTLHYLRHEQEVHEDHQLKEA</sequence>
<name>A0ABS2R0Z2_9BACI</name>
<dbReference type="Gene3D" id="3.40.630.30">
    <property type="match status" value="1"/>
</dbReference>
<reference evidence="2 3" key="1">
    <citation type="submission" date="2021-01" db="EMBL/GenBank/DDBJ databases">
        <title>Genomic Encyclopedia of Type Strains, Phase IV (KMG-IV): sequencing the most valuable type-strain genomes for metagenomic binning, comparative biology and taxonomic classification.</title>
        <authorList>
            <person name="Goeker M."/>
        </authorList>
    </citation>
    <scope>NUCLEOTIDE SEQUENCE [LARGE SCALE GENOMIC DNA]</scope>
    <source>
        <strain evidence="2 3">DSM 104297</strain>
    </source>
</reference>
<evidence type="ECO:0000313" key="2">
    <source>
        <dbReference type="EMBL" id="MBM7704419.1"/>
    </source>
</evidence>
<accession>A0ABS2R0Z2</accession>
<dbReference type="EMBL" id="JAFBFC010000006">
    <property type="protein sequence ID" value="MBM7704419.1"/>
    <property type="molecule type" value="Genomic_DNA"/>
</dbReference>
<feature type="domain" description="N-acetyltransferase" evidence="1">
    <location>
        <begin position="7"/>
        <end position="132"/>
    </location>
</feature>
<proteinExistence type="predicted"/>
<dbReference type="InterPro" id="IPR016181">
    <property type="entry name" value="Acyl_CoA_acyltransferase"/>
</dbReference>
<evidence type="ECO:0000259" key="1">
    <source>
        <dbReference type="Pfam" id="PF13302"/>
    </source>
</evidence>
<protein>
    <submittedName>
        <fullName evidence="2">RimJ/RimL family protein N-acetyltransferase</fullName>
    </submittedName>
</protein>
<dbReference type="InterPro" id="IPR000182">
    <property type="entry name" value="GNAT_dom"/>
</dbReference>
<dbReference type="SUPFAM" id="SSF55729">
    <property type="entry name" value="Acyl-CoA N-acyltransferases (Nat)"/>
    <property type="match status" value="1"/>
</dbReference>
<dbReference type="PANTHER" id="PTHR43792:SF1">
    <property type="entry name" value="N-ACETYLTRANSFERASE DOMAIN-CONTAINING PROTEIN"/>
    <property type="match status" value="1"/>
</dbReference>
<keyword evidence="3" id="KW-1185">Reference proteome</keyword>
<dbReference type="PANTHER" id="PTHR43792">
    <property type="entry name" value="GNAT FAMILY, PUTATIVE (AFU_ORTHOLOGUE AFUA_3G00765)-RELATED-RELATED"/>
    <property type="match status" value="1"/>
</dbReference>
<organism evidence="2 3">
    <name type="scientific">Priestia iocasae</name>
    <dbReference type="NCBI Taxonomy" id="2291674"/>
    <lineage>
        <taxon>Bacteria</taxon>
        <taxon>Bacillati</taxon>
        <taxon>Bacillota</taxon>
        <taxon>Bacilli</taxon>
        <taxon>Bacillales</taxon>
        <taxon>Bacillaceae</taxon>
        <taxon>Priestia</taxon>
    </lineage>
</organism>
<dbReference type="Proteomes" id="UP000809829">
    <property type="component" value="Unassembled WGS sequence"/>
</dbReference>
<evidence type="ECO:0000313" key="3">
    <source>
        <dbReference type="Proteomes" id="UP000809829"/>
    </source>
</evidence>
<gene>
    <name evidence="2" type="ORF">JOC83_003274</name>
</gene>